<feature type="transmembrane region" description="Helical" evidence="8">
    <location>
        <begin position="397"/>
        <end position="416"/>
    </location>
</feature>
<dbReference type="InterPro" id="IPR018584">
    <property type="entry name" value="GT87"/>
</dbReference>
<keyword evidence="5 8" id="KW-1133">Transmembrane helix</keyword>
<feature type="transmembrane region" description="Helical" evidence="8">
    <location>
        <begin position="283"/>
        <end position="302"/>
    </location>
</feature>
<keyword evidence="4 8" id="KW-0812">Transmembrane</keyword>
<protein>
    <submittedName>
        <fullName evidence="9">Glycosyltransferase 87 family protein</fullName>
    </submittedName>
</protein>
<gene>
    <name evidence="9" type="ORF">QH948_13705</name>
</gene>
<keyword evidence="10" id="KW-1185">Reference proteome</keyword>
<dbReference type="Pfam" id="PF09594">
    <property type="entry name" value="GT87"/>
    <property type="match status" value="1"/>
</dbReference>
<reference evidence="9 10" key="1">
    <citation type="journal article" date="2008" name="Int. J. Syst. Evol. Microbiol.">
        <title>Tessaracoccus flavescens sp. nov., isolated from marine sediment.</title>
        <authorList>
            <person name="Lee D.W."/>
            <person name="Lee S.D."/>
        </authorList>
    </citation>
    <scope>NUCLEOTIDE SEQUENCE [LARGE SCALE GENOMIC DNA]</scope>
    <source>
        <strain evidence="9 10">T21</strain>
    </source>
</reference>
<evidence type="ECO:0000313" key="10">
    <source>
        <dbReference type="Proteomes" id="UP001244136"/>
    </source>
</evidence>
<keyword evidence="2" id="KW-1003">Cell membrane</keyword>
<feature type="transmembrane region" description="Helical" evidence="8">
    <location>
        <begin position="21"/>
        <end position="42"/>
    </location>
</feature>
<organism evidence="9 10">
    <name type="scientific">Tessaracoccus lacteus</name>
    <dbReference type="NCBI Taxonomy" id="3041766"/>
    <lineage>
        <taxon>Bacteria</taxon>
        <taxon>Bacillati</taxon>
        <taxon>Actinomycetota</taxon>
        <taxon>Actinomycetes</taxon>
        <taxon>Propionibacteriales</taxon>
        <taxon>Propionibacteriaceae</taxon>
        <taxon>Tessaracoccus</taxon>
    </lineage>
</organism>
<feature type="transmembrane region" description="Helical" evidence="8">
    <location>
        <begin position="222"/>
        <end position="242"/>
    </location>
</feature>
<evidence type="ECO:0000256" key="3">
    <source>
        <dbReference type="ARBA" id="ARBA00022679"/>
    </source>
</evidence>
<proteinExistence type="inferred from homology"/>
<sequence length="427" mass="47353">MHNNDDGAPAPWLTSAARHPVFRVLAVIGLAVTIFLLCYGVPGTDYFWPEYRGARIYQAHIDLEVYRLGAEQLLSGADLYGRLPDTWMGVNLPFTYPPIAAALFVPLALLPLPVASLLHTIFTLLAAVLVVVVVLRELTRTSWADAMWLGFALSSMLLWVGPVRETVGFGQVNTILMALVVVDIIVGRGKKWQGCLIGLAMAIKLTPAVFLAYFLMRKDWRALITGVVSALAYTAIGFLINWRDSVTYWTETLRSADRIGNLAFVSNQSLNGLVRRLVLDDRAASIIWFLLCAVIGLSLLWLMARLFRLGADAAAMCVMGVYSLLASPVSWSHHWVWCIPMLMVLVWLVFHGTETTRWFAAAAAVLGCWVFFSRVIWEQPITQEDIAPWNVAQQFFGNAQTLWGLLFLAVLAIEVWSRRSAPVGSGA</sequence>
<dbReference type="Proteomes" id="UP001244136">
    <property type="component" value="Chromosome"/>
</dbReference>
<name>A0ABY8PXG9_9ACTN</name>
<feature type="transmembrane region" description="Helical" evidence="8">
    <location>
        <begin position="192"/>
        <end position="215"/>
    </location>
</feature>
<evidence type="ECO:0000256" key="2">
    <source>
        <dbReference type="ARBA" id="ARBA00022475"/>
    </source>
</evidence>
<evidence type="ECO:0000256" key="8">
    <source>
        <dbReference type="SAM" id="Phobius"/>
    </source>
</evidence>
<feature type="transmembrane region" description="Helical" evidence="8">
    <location>
        <begin position="334"/>
        <end position="351"/>
    </location>
</feature>
<feature type="transmembrane region" description="Helical" evidence="8">
    <location>
        <begin position="117"/>
        <end position="135"/>
    </location>
</feature>
<keyword evidence="3" id="KW-0808">Transferase</keyword>
<feature type="transmembrane region" description="Helical" evidence="8">
    <location>
        <begin position="167"/>
        <end position="186"/>
    </location>
</feature>
<feature type="transmembrane region" description="Helical" evidence="8">
    <location>
        <begin position="141"/>
        <end position="160"/>
    </location>
</feature>
<evidence type="ECO:0000256" key="7">
    <source>
        <dbReference type="ARBA" id="ARBA00024033"/>
    </source>
</evidence>
<comment type="subcellular location">
    <subcellularLocation>
        <location evidence="1">Cell membrane</location>
        <topology evidence="1">Multi-pass membrane protein</topology>
    </subcellularLocation>
</comment>
<comment type="similarity">
    <text evidence="7">Belongs to the glycosyltransferase 87 family.</text>
</comment>
<evidence type="ECO:0000256" key="5">
    <source>
        <dbReference type="ARBA" id="ARBA00022989"/>
    </source>
</evidence>
<feature type="transmembrane region" description="Helical" evidence="8">
    <location>
        <begin position="358"/>
        <end position="377"/>
    </location>
</feature>
<accession>A0ABY8PXG9</accession>
<dbReference type="RefSeq" id="WP_281144886.1">
    <property type="nucleotide sequence ID" value="NZ_CP123967.1"/>
</dbReference>
<dbReference type="EMBL" id="CP123967">
    <property type="protein sequence ID" value="WGT47150.1"/>
    <property type="molecule type" value="Genomic_DNA"/>
</dbReference>
<keyword evidence="6 8" id="KW-0472">Membrane</keyword>
<evidence type="ECO:0000256" key="1">
    <source>
        <dbReference type="ARBA" id="ARBA00004651"/>
    </source>
</evidence>
<evidence type="ECO:0000256" key="6">
    <source>
        <dbReference type="ARBA" id="ARBA00023136"/>
    </source>
</evidence>
<evidence type="ECO:0000313" key="9">
    <source>
        <dbReference type="EMBL" id="WGT47150.1"/>
    </source>
</evidence>
<evidence type="ECO:0000256" key="4">
    <source>
        <dbReference type="ARBA" id="ARBA00022692"/>
    </source>
</evidence>